<feature type="region of interest" description="Disordered" evidence="1">
    <location>
        <begin position="1"/>
        <end position="84"/>
    </location>
</feature>
<evidence type="ECO:0000256" key="1">
    <source>
        <dbReference type="SAM" id="MobiDB-lite"/>
    </source>
</evidence>
<sequence>MNDQQTDPTLDFLEQQFPSSQSMTEMEDLFSVNPVTSHDQDLAPSSVESRGNSRSLGSSQSTPVPVPIERETQPSDLLPLTNSSSLPRLNIQRVDVSSEEVKAAVVVCYLGFKYQICHKDQLSHQGCHKPDMSLHISTLTGT</sequence>
<dbReference type="AlphaFoldDB" id="A0A2N5UD69"/>
<protein>
    <submittedName>
        <fullName evidence="2">Uncharacterized protein</fullName>
    </submittedName>
</protein>
<dbReference type="EMBL" id="PGCJ01000253">
    <property type="protein sequence ID" value="PLW35684.1"/>
    <property type="molecule type" value="Genomic_DNA"/>
</dbReference>
<evidence type="ECO:0000313" key="3">
    <source>
        <dbReference type="Proteomes" id="UP000235388"/>
    </source>
</evidence>
<comment type="caution">
    <text evidence="2">The sequence shown here is derived from an EMBL/GenBank/DDBJ whole genome shotgun (WGS) entry which is preliminary data.</text>
</comment>
<name>A0A2N5UD69_9BASI</name>
<proteinExistence type="predicted"/>
<feature type="compositionally biased region" description="Polar residues" evidence="1">
    <location>
        <begin position="46"/>
        <end position="63"/>
    </location>
</feature>
<dbReference type="Proteomes" id="UP000235388">
    <property type="component" value="Unassembled WGS sequence"/>
</dbReference>
<accession>A0A2N5UD69</accession>
<keyword evidence="3" id="KW-1185">Reference proteome</keyword>
<evidence type="ECO:0000313" key="2">
    <source>
        <dbReference type="EMBL" id="PLW35684.1"/>
    </source>
</evidence>
<reference evidence="2 3" key="1">
    <citation type="submission" date="2017-11" db="EMBL/GenBank/DDBJ databases">
        <title>De novo assembly and phasing of dikaryotic genomes from two isolates of Puccinia coronata f. sp. avenae, the causal agent of oat crown rust.</title>
        <authorList>
            <person name="Miller M.E."/>
            <person name="Zhang Y."/>
            <person name="Omidvar V."/>
            <person name="Sperschneider J."/>
            <person name="Schwessinger B."/>
            <person name="Raley C."/>
            <person name="Palmer J.M."/>
            <person name="Garnica D."/>
            <person name="Upadhyaya N."/>
            <person name="Rathjen J."/>
            <person name="Taylor J.M."/>
            <person name="Park R.F."/>
            <person name="Dodds P.N."/>
            <person name="Hirsch C.D."/>
            <person name="Kianian S.F."/>
            <person name="Figueroa M."/>
        </authorList>
    </citation>
    <scope>NUCLEOTIDE SEQUENCE [LARGE SCALE GENOMIC DNA]</scope>
    <source>
        <strain evidence="2">12NC29</strain>
    </source>
</reference>
<organism evidence="2 3">
    <name type="scientific">Puccinia coronata f. sp. avenae</name>
    <dbReference type="NCBI Taxonomy" id="200324"/>
    <lineage>
        <taxon>Eukaryota</taxon>
        <taxon>Fungi</taxon>
        <taxon>Dikarya</taxon>
        <taxon>Basidiomycota</taxon>
        <taxon>Pucciniomycotina</taxon>
        <taxon>Pucciniomycetes</taxon>
        <taxon>Pucciniales</taxon>
        <taxon>Pucciniaceae</taxon>
        <taxon>Puccinia</taxon>
    </lineage>
</organism>
<gene>
    <name evidence="2" type="ORF">PCANC_13810</name>
</gene>